<protein>
    <submittedName>
        <fullName evidence="2">Uncharacterized protein</fullName>
    </submittedName>
</protein>
<proteinExistence type="predicted"/>
<dbReference type="AlphaFoldDB" id="A0A4Y8PAV4"/>
<evidence type="ECO:0000313" key="3">
    <source>
        <dbReference type="Proteomes" id="UP000297713"/>
    </source>
</evidence>
<organism evidence="2 3">
    <name type="scientific">Methylacidiphilum caldifontis</name>
    <dbReference type="NCBI Taxonomy" id="2795386"/>
    <lineage>
        <taxon>Bacteria</taxon>
        <taxon>Pseudomonadati</taxon>
        <taxon>Verrucomicrobiota</taxon>
        <taxon>Methylacidiphilae</taxon>
        <taxon>Methylacidiphilales</taxon>
        <taxon>Methylacidiphilaceae</taxon>
        <taxon>Methylacidiphilum (ex Ratnadevi et al. 2023)</taxon>
    </lineage>
</organism>
<keyword evidence="1" id="KW-1133">Transmembrane helix</keyword>
<evidence type="ECO:0000256" key="1">
    <source>
        <dbReference type="SAM" id="Phobius"/>
    </source>
</evidence>
<dbReference type="EMBL" id="LXQC01000144">
    <property type="protein sequence ID" value="TFE68011.1"/>
    <property type="molecule type" value="Genomic_DNA"/>
</dbReference>
<evidence type="ECO:0000313" key="2">
    <source>
        <dbReference type="EMBL" id="TFE68011.1"/>
    </source>
</evidence>
<feature type="transmembrane region" description="Helical" evidence="1">
    <location>
        <begin position="61"/>
        <end position="78"/>
    </location>
</feature>
<keyword evidence="1" id="KW-0472">Membrane</keyword>
<gene>
    <name evidence="2" type="ORF">A7Q10_08740</name>
</gene>
<reference evidence="2 3" key="1">
    <citation type="submission" date="2016-05" db="EMBL/GenBank/DDBJ databases">
        <title>Diversity and Homogeneity among Thermoacidophilic Verrucomicrobia Methanotrophs Linked with Geographical Origin.</title>
        <authorList>
            <person name="Erikstad H.-A."/>
            <person name="Smestad N.B."/>
            <person name="Ceballos R.M."/>
            <person name="Birkeland N.-K."/>
        </authorList>
    </citation>
    <scope>NUCLEOTIDE SEQUENCE [LARGE SCALE GENOMIC DNA]</scope>
    <source>
        <strain evidence="2 3">Phi</strain>
    </source>
</reference>
<comment type="caution">
    <text evidence="2">The sequence shown here is derived from an EMBL/GenBank/DDBJ whole genome shotgun (WGS) entry which is preliminary data.</text>
</comment>
<sequence length="81" mass="9092">MAWFTPIGTKKDPSAYYHYPMACPSQYVNSKSKRMDLTPKTSLKPNQGQNSVGCTSFNLPILWIFPLAATSALFSGWFPKE</sequence>
<name>A0A4Y8PAV4_9BACT</name>
<keyword evidence="3" id="KW-1185">Reference proteome</keyword>
<keyword evidence="1" id="KW-0812">Transmembrane</keyword>
<accession>A0A4Y8PAV4</accession>
<dbReference type="Proteomes" id="UP000297713">
    <property type="component" value="Unassembled WGS sequence"/>
</dbReference>